<dbReference type="AlphaFoldDB" id="A0A6J4DXY1"/>
<comment type="similarity">
    <text evidence="2">Belongs to the N-acetylmuramoyl-L-alanine amidase 2 family.</text>
</comment>
<feature type="chain" id="PRO_5026805846" description="N-acetylmuramoyl-L-alanine amidase" evidence="6">
    <location>
        <begin position="20"/>
        <end position="270"/>
    </location>
</feature>
<reference evidence="8 10" key="1">
    <citation type="submission" date="2020-05" db="EMBL/GenBank/DDBJ databases">
        <title>Characterization of novel class B3 metallo-beta-lactamase from novel Pseudomonas species.</title>
        <authorList>
            <person name="Yamada K."/>
            <person name="Aoki K."/>
            <person name="Ishii Y."/>
        </authorList>
    </citation>
    <scope>NUCLEOTIDE SEQUENCE [LARGE SCALE GENOMIC DNA]</scope>
    <source>
        <strain evidence="8 10">TUM18999</strain>
        <strain evidence="9 11">TUM20286</strain>
    </source>
</reference>
<keyword evidence="4" id="KW-0378">Hydrolase</keyword>
<dbReference type="Proteomes" id="UP001054892">
    <property type="component" value="Unassembled WGS sequence"/>
</dbReference>
<evidence type="ECO:0000256" key="2">
    <source>
        <dbReference type="ARBA" id="ARBA00007553"/>
    </source>
</evidence>
<dbReference type="RefSeq" id="WP_173174807.1">
    <property type="nucleotide sequence ID" value="NZ_AP023189.1"/>
</dbReference>
<keyword evidence="6" id="KW-0732">Signal</keyword>
<dbReference type="PANTHER" id="PTHR30417:SF1">
    <property type="entry name" value="N-ACETYLMURAMOYL-L-ALANINE AMIDASE AMID"/>
    <property type="match status" value="1"/>
</dbReference>
<dbReference type="InterPro" id="IPR051206">
    <property type="entry name" value="NAMLAA_amidase_2"/>
</dbReference>
<dbReference type="SUPFAM" id="SSF55846">
    <property type="entry name" value="N-acetylmuramoyl-L-alanine amidase-like"/>
    <property type="match status" value="1"/>
</dbReference>
<comment type="catalytic activity">
    <reaction evidence="1">
        <text>Hydrolyzes the link between N-acetylmuramoyl residues and L-amino acid residues in certain cell-wall glycopeptides.</text>
        <dbReference type="EC" id="3.5.1.28"/>
    </reaction>
</comment>
<feature type="signal peptide" evidence="6">
    <location>
        <begin position="1"/>
        <end position="19"/>
    </location>
</feature>
<dbReference type="GO" id="GO:0009253">
    <property type="term" value="P:peptidoglycan catabolic process"/>
    <property type="evidence" value="ECO:0007669"/>
    <property type="project" value="InterPro"/>
</dbReference>
<accession>A0A6J4DXY1</accession>
<evidence type="ECO:0000256" key="5">
    <source>
        <dbReference type="ARBA" id="ARBA00023316"/>
    </source>
</evidence>
<evidence type="ECO:0000259" key="7">
    <source>
        <dbReference type="SMART" id="SM00644"/>
    </source>
</evidence>
<dbReference type="EMBL" id="BQKM01000004">
    <property type="protein sequence ID" value="GJN52703.1"/>
    <property type="molecule type" value="Genomic_DNA"/>
</dbReference>
<evidence type="ECO:0000256" key="4">
    <source>
        <dbReference type="ARBA" id="ARBA00022801"/>
    </source>
</evidence>
<name>A0A6J4DXY1_9PSED</name>
<evidence type="ECO:0000313" key="8">
    <source>
        <dbReference type="EMBL" id="BCG21909.1"/>
    </source>
</evidence>
<keyword evidence="5" id="KW-0961">Cell wall biogenesis/degradation</keyword>
<dbReference type="CDD" id="cd06583">
    <property type="entry name" value="PGRP"/>
    <property type="match status" value="1"/>
</dbReference>
<feature type="domain" description="N-acetylmuramoyl-L-alanine amidase" evidence="7">
    <location>
        <begin position="23"/>
        <end position="163"/>
    </location>
</feature>
<dbReference type="GO" id="GO:0009254">
    <property type="term" value="P:peptidoglycan turnover"/>
    <property type="evidence" value="ECO:0007669"/>
    <property type="project" value="TreeGrafter"/>
</dbReference>
<dbReference type="PROSITE" id="PS51257">
    <property type="entry name" value="PROKAR_LIPOPROTEIN"/>
    <property type="match status" value="1"/>
</dbReference>
<dbReference type="InterPro" id="IPR002477">
    <property type="entry name" value="Peptidoglycan-bd-like"/>
</dbReference>
<dbReference type="Gene3D" id="1.10.101.10">
    <property type="entry name" value="PGBD-like superfamily/PGBD"/>
    <property type="match status" value="1"/>
</dbReference>
<dbReference type="Pfam" id="PF01510">
    <property type="entry name" value="Amidase_2"/>
    <property type="match status" value="1"/>
</dbReference>
<evidence type="ECO:0000313" key="11">
    <source>
        <dbReference type="Proteomes" id="UP001054892"/>
    </source>
</evidence>
<evidence type="ECO:0000256" key="6">
    <source>
        <dbReference type="SAM" id="SignalP"/>
    </source>
</evidence>
<keyword evidence="11" id="KW-1185">Reference proteome</keyword>
<dbReference type="PANTHER" id="PTHR30417">
    <property type="entry name" value="N-ACETYLMURAMOYL-L-ALANINE AMIDASE AMID"/>
    <property type="match status" value="1"/>
</dbReference>
<dbReference type="SMART" id="SM00644">
    <property type="entry name" value="Ami_2"/>
    <property type="match status" value="1"/>
</dbReference>
<dbReference type="FunFam" id="3.40.80.10:FF:000003">
    <property type="entry name" value="N-acetylmuramoyl-L-alanine amidase"/>
    <property type="match status" value="1"/>
</dbReference>
<dbReference type="Pfam" id="PF01471">
    <property type="entry name" value="PG_binding_1"/>
    <property type="match status" value="1"/>
</dbReference>
<dbReference type="EC" id="3.5.1.28" evidence="3"/>
<evidence type="ECO:0000313" key="9">
    <source>
        <dbReference type="EMBL" id="GJN52703.1"/>
    </source>
</evidence>
<dbReference type="SUPFAM" id="SSF47090">
    <property type="entry name" value="PGBD-like"/>
    <property type="match status" value="1"/>
</dbReference>
<evidence type="ECO:0000256" key="3">
    <source>
        <dbReference type="ARBA" id="ARBA00011901"/>
    </source>
</evidence>
<dbReference type="InterPro" id="IPR036505">
    <property type="entry name" value="Amidase/PGRP_sf"/>
</dbReference>
<dbReference type="KEGG" id="ptw:TUM18999_01000"/>
<dbReference type="Gene3D" id="3.40.80.10">
    <property type="entry name" value="Peptidoglycan recognition protein-like"/>
    <property type="match status" value="1"/>
</dbReference>
<dbReference type="GO" id="GO:0008745">
    <property type="term" value="F:N-acetylmuramoyl-L-alanine amidase activity"/>
    <property type="evidence" value="ECO:0007669"/>
    <property type="project" value="UniProtKB-EC"/>
</dbReference>
<dbReference type="InterPro" id="IPR036365">
    <property type="entry name" value="PGBD-like_sf"/>
</dbReference>
<dbReference type="InterPro" id="IPR002502">
    <property type="entry name" value="Amidase_domain"/>
</dbReference>
<proteinExistence type="inferred from homology"/>
<sequence>MRTLALGLLLALLAGCASGPRIDRSQTSVNQNSRVQYVVLHYTSTDLEHSLALLTHGEVSAHYLIGAQPPTIYQLVDENRRAWHAGQSEWQGRTWLNASTIGIELVNEGYEQTATGRNWQPFDDQQIDALIVLLKDIVKRHNLPLGSIIGHSDIAPQRKVDPGPLFPWKRLADAGLVPWPEASAVAVEQARFAQALPTVGWFQMQLARQGYPVPRNGQLDEATRNVIAAFQMKYRPHLFDGQPDAETAALLLVLNRTPGESLPPRPVTFN</sequence>
<evidence type="ECO:0000313" key="10">
    <source>
        <dbReference type="Proteomes" id="UP000509383"/>
    </source>
</evidence>
<dbReference type="EMBL" id="AP023189">
    <property type="protein sequence ID" value="BCG21909.1"/>
    <property type="molecule type" value="Genomic_DNA"/>
</dbReference>
<gene>
    <name evidence="8" type="primary">ampDh2</name>
    <name evidence="8" type="ORF">TUM18999_01000</name>
    <name evidence="9" type="ORF">TUM20286_24550</name>
</gene>
<dbReference type="InterPro" id="IPR036366">
    <property type="entry name" value="PGBDSf"/>
</dbReference>
<dbReference type="GO" id="GO:0071555">
    <property type="term" value="P:cell wall organization"/>
    <property type="evidence" value="ECO:0007669"/>
    <property type="project" value="UniProtKB-KW"/>
</dbReference>
<protein>
    <recommendedName>
        <fullName evidence="3">N-acetylmuramoyl-L-alanine amidase</fullName>
        <ecNumber evidence="3">3.5.1.28</ecNumber>
    </recommendedName>
</protein>
<evidence type="ECO:0000256" key="1">
    <source>
        <dbReference type="ARBA" id="ARBA00001561"/>
    </source>
</evidence>
<dbReference type="GO" id="GO:0019867">
    <property type="term" value="C:outer membrane"/>
    <property type="evidence" value="ECO:0007669"/>
    <property type="project" value="TreeGrafter"/>
</dbReference>
<organism evidence="8 10">
    <name type="scientific">Pseudomonas tohonis</name>
    <dbReference type="NCBI Taxonomy" id="2725477"/>
    <lineage>
        <taxon>Bacteria</taxon>
        <taxon>Pseudomonadati</taxon>
        <taxon>Pseudomonadota</taxon>
        <taxon>Gammaproteobacteria</taxon>
        <taxon>Pseudomonadales</taxon>
        <taxon>Pseudomonadaceae</taxon>
        <taxon>Pseudomonas</taxon>
    </lineage>
</organism>
<dbReference type="Proteomes" id="UP000509383">
    <property type="component" value="Chromosome"/>
</dbReference>